<keyword evidence="2" id="KW-1185">Reference proteome</keyword>
<accession>A0A1I1TDH9</accession>
<protein>
    <recommendedName>
        <fullName evidence="3">Lipoprotein</fullName>
    </recommendedName>
</protein>
<dbReference type="PROSITE" id="PS51257">
    <property type="entry name" value="PROKAR_LIPOPROTEIN"/>
    <property type="match status" value="1"/>
</dbReference>
<organism evidence="1 2">
    <name type="scientific">Nannocystis exedens</name>
    <dbReference type="NCBI Taxonomy" id="54"/>
    <lineage>
        <taxon>Bacteria</taxon>
        <taxon>Pseudomonadati</taxon>
        <taxon>Myxococcota</taxon>
        <taxon>Polyangia</taxon>
        <taxon>Nannocystales</taxon>
        <taxon>Nannocystaceae</taxon>
        <taxon>Nannocystis</taxon>
    </lineage>
</organism>
<dbReference type="EMBL" id="FOMX01000002">
    <property type="protein sequence ID" value="SFD56652.1"/>
    <property type="molecule type" value="Genomic_DNA"/>
</dbReference>
<sequence>MRPSSSPQVLLGVALVSVVATGCSGWVGYGNTYYKRRETSVSHEATYSFGSPGSAWRPLSQKGTQVAWYSEGLDAVIVLDSQCEMHGDSSLEQFTDHLRIDFREWEVLSQERVTLVQRDAVRTVVLASIDGVVKTQMEIYVVKKDGCLFDLEYIAPPRSFESGRGDFAKVVNGFTFPIRGG</sequence>
<reference evidence="2" key="1">
    <citation type="submission" date="2016-10" db="EMBL/GenBank/DDBJ databases">
        <authorList>
            <person name="Varghese N."/>
            <person name="Submissions S."/>
        </authorList>
    </citation>
    <scope>NUCLEOTIDE SEQUENCE [LARGE SCALE GENOMIC DNA]</scope>
    <source>
        <strain evidence="2">ATCC 25963</strain>
    </source>
</reference>
<evidence type="ECO:0000313" key="2">
    <source>
        <dbReference type="Proteomes" id="UP000199400"/>
    </source>
</evidence>
<gene>
    <name evidence="1" type="ORF">SAMN02745121_00642</name>
</gene>
<evidence type="ECO:0008006" key="3">
    <source>
        <dbReference type="Google" id="ProtNLM"/>
    </source>
</evidence>
<dbReference type="Proteomes" id="UP000199400">
    <property type="component" value="Unassembled WGS sequence"/>
</dbReference>
<name>A0A1I1TDH9_9BACT</name>
<dbReference type="STRING" id="54.SAMN02745121_00642"/>
<dbReference type="RefSeq" id="WP_170136582.1">
    <property type="nucleotide sequence ID" value="NZ_FOMX01000002.1"/>
</dbReference>
<evidence type="ECO:0000313" key="1">
    <source>
        <dbReference type="EMBL" id="SFD56652.1"/>
    </source>
</evidence>
<proteinExistence type="predicted"/>
<dbReference type="AlphaFoldDB" id="A0A1I1TDH9"/>